<evidence type="ECO:0000313" key="9">
    <source>
        <dbReference type="Proteomes" id="UP001549162"/>
    </source>
</evidence>
<evidence type="ECO:0000256" key="3">
    <source>
        <dbReference type="ARBA" id="ARBA00022759"/>
    </source>
</evidence>
<feature type="domain" description="Endoribonuclease YicC-like C-terminal" evidence="7">
    <location>
        <begin position="174"/>
        <end position="291"/>
    </location>
</feature>
<evidence type="ECO:0000256" key="4">
    <source>
        <dbReference type="ARBA" id="ARBA00022801"/>
    </source>
</evidence>
<keyword evidence="4" id="KW-0378">Hydrolase</keyword>
<evidence type="ECO:0000256" key="5">
    <source>
        <dbReference type="ARBA" id="ARBA00035648"/>
    </source>
</evidence>
<name>A0ABV2J9C0_9FIRM</name>
<dbReference type="InterPro" id="IPR013527">
    <property type="entry name" value="YicC-like_N"/>
</dbReference>
<dbReference type="InterPro" id="IPR013551">
    <property type="entry name" value="YicC-like_C"/>
</dbReference>
<dbReference type="PANTHER" id="PTHR30636:SF3">
    <property type="entry name" value="UPF0701 PROTEIN YICC"/>
    <property type="match status" value="1"/>
</dbReference>
<dbReference type="NCBIfam" id="TIGR00255">
    <property type="entry name" value="YicC/YloC family endoribonuclease"/>
    <property type="match status" value="1"/>
</dbReference>
<comment type="similarity">
    <text evidence="5">Belongs to the YicC/YloC family.</text>
</comment>
<dbReference type="EMBL" id="JBEPMA010000004">
    <property type="protein sequence ID" value="MET3617362.1"/>
    <property type="molecule type" value="Genomic_DNA"/>
</dbReference>
<evidence type="ECO:0000259" key="7">
    <source>
        <dbReference type="Pfam" id="PF08340"/>
    </source>
</evidence>
<gene>
    <name evidence="8" type="ORF">ABID14_000991</name>
</gene>
<dbReference type="PANTHER" id="PTHR30636">
    <property type="entry name" value="UPF0701 PROTEIN YICC"/>
    <property type="match status" value="1"/>
</dbReference>
<accession>A0ABV2J9C0</accession>
<feature type="domain" description="Endoribonuclease YicC-like N-terminal" evidence="6">
    <location>
        <begin position="1"/>
        <end position="155"/>
    </location>
</feature>
<proteinExistence type="inferred from homology"/>
<evidence type="ECO:0000256" key="1">
    <source>
        <dbReference type="ARBA" id="ARBA00001968"/>
    </source>
</evidence>
<evidence type="ECO:0000256" key="2">
    <source>
        <dbReference type="ARBA" id="ARBA00022722"/>
    </source>
</evidence>
<dbReference type="Pfam" id="PF03755">
    <property type="entry name" value="YicC-like_N"/>
    <property type="match status" value="1"/>
</dbReference>
<protein>
    <submittedName>
        <fullName evidence="8">Uncharacterized protein (TIGR00255 family)</fullName>
    </submittedName>
</protein>
<keyword evidence="2" id="KW-0540">Nuclease</keyword>
<dbReference type="InterPro" id="IPR005229">
    <property type="entry name" value="YicC/YloC-like"/>
</dbReference>
<evidence type="ECO:0000313" key="8">
    <source>
        <dbReference type="EMBL" id="MET3617362.1"/>
    </source>
</evidence>
<keyword evidence="9" id="KW-1185">Reference proteome</keyword>
<dbReference type="RefSeq" id="WP_354367737.1">
    <property type="nucleotide sequence ID" value="NZ_JBEPMA010000004.1"/>
</dbReference>
<dbReference type="Pfam" id="PF08340">
    <property type="entry name" value="YicC-like_C"/>
    <property type="match status" value="1"/>
</dbReference>
<keyword evidence="3" id="KW-0255">Endonuclease</keyword>
<sequence length="291" mass="34021">MKSMTGYGLGEQKDENFQIKIEIKSVNNRYLDINPRMPRFITYTEEDVKSLIKKKLNRGKVDVFISFDFLNSDDLNIEVDYELAKKYYDAGIIMSSKYDMQNDITTSKILSLPDVVKISQREFDTNFVKDSLLQVVDEAVNNLIYMREKEGLKIKEDFKVKLLNIEQLVGKIKLREPITLQENEDKLKNRIKKYLEESQIEESRILTEIAILLDKLSIDEEITRLNIHVKNFNDIIESNTVVGRKLDFLLQEFNREANTIGSKSNDIEILNLVVELKSEIEKLREQVQNVE</sequence>
<comment type="cofactor">
    <cofactor evidence="1">
        <name>a divalent metal cation</name>
        <dbReference type="ChEBI" id="CHEBI:60240"/>
    </cofactor>
</comment>
<reference evidence="8 9" key="1">
    <citation type="submission" date="2024-06" db="EMBL/GenBank/DDBJ databases">
        <title>Genomic Encyclopedia of Type Strains, Phase IV (KMG-IV): sequencing the most valuable type-strain genomes for metagenomic binning, comparative biology and taxonomic classification.</title>
        <authorList>
            <person name="Goeker M."/>
        </authorList>
    </citation>
    <scope>NUCLEOTIDE SEQUENCE [LARGE SCALE GENOMIC DNA]</scope>
    <source>
        <strain evidence="8 9">DSM 21460</strain>
    </source>
</reference>
<evidence type="ECO:0000259" key="6">
    <source>
        <dbReference type="Pfam" id="PF03755"/>
    </source>
</evidence>
<organism evidence="8 9">
    <name type="scientific">Peptoniphilus olsenii</name>
    <dbReference type="NCBI Taxonomy" id="411570"/>
    <lineage>
        <taxon>Bacteria</taxon>
        <taxon>Bacillati</taxon>
        <taxon>Bacillota</taxon>
        <taxon>Tissierellia</taxon>
        <taxon>Tissierellales</taxon>
        <taxon>Peptoniphilaceae</taxon>
        <taxon>Peptoniphilus</taxon>
    </lineage>
</organism>
<dbReference type="Proteomes" id="UP001549162">
    <property type="component" value="Unassembled WGS sequence"/>
</dbReference>
<comment type="caution">
    <text evidence="8">The sequence shown here is derived from an EMBL/GenBank/DDBJ whole genome shotgun (WGS) entry which is preliminary data.</text>
</comment>